<proteinExistence type="predicted"/>
<evidence type="ECO:0000256" key="1">
    <source>
        <dbReference type="ARBA" id="ARBA00023015"/>
    </source>
</evidence>
<dbReference type="SUPFAM" id="SSF46689">
    <property type="entry name" value="Homeodomain-like"/>
    <property type="match status" value="2"/>
</dbReference>
<dbReference type="GO" id="GO:0003700">
    <property type="term" value="F:DNA-binding transcription factor activity"/>
    <property type="evidence" value="ECO:0007669"/>
    <property type="project" value="InterPro"/>
</dbReference>
<dbReference type="InterPro" id="IPR037923">
    <property type="entry name" value="HTH-like"/>
</dbReference>
<gene>
    <name evidence="6" type="ORF">GA0061102_103164</name>
</gene>
<dbReference type="InterPro" id="IPR009057">
    <property type="entry name" value="Homeodomain-like_sf"/>
</dbReference>
<keyword evidence="2 6" id="KW-0238">DNA-binding</keyword>
<dbReference type="Proteomes" id="UP000199435">
    <property type="component" value="Unassembled WGS sequence"/>
</dbReference>
<dbReference type="Pfam" id="PF02311">
    <property type="entry name" value="AraC_binding"/>
    <property type="match status" value="1"/>
</dbReference>
<dbReference type="PROSITE" id="PS00041">
    <property type="entry name" value="HTH_ARAC_FAMILY_1"/>
    <property type="match status" value="1"/>
</dbReference>
<accession>A0A1C3WJT0</accession>
<name>A0A1C3WJT0_9HYPH</name>
<dbReference type="PROSITE" id="PS01124">
    <property type="entry name" value="HTH_ARAC_FAMILY_2"/>
    <property type="match status" value="1"/>
</dbReference>
<keyword evidence="4" id="KW-0804">Transcription</keyword>
<dbReference type="PANTHER" id="PTHR46796">
    <property type="entry name" value="HTH-TYPE TRANSCRIPTIONAL ACTIVATOR RHAS-RELATED"/>
    <property type="match status" value="1"/>
</dbReference>
<evidence type="ECO:0000256" key="4">
    <source>
        <dbReference type="ARBA" id="ARBA00023163"/>
    </source>
</evidence>
<keyword evidence="7" id="KW-1185">Reference proteome</keyword>
<protein>
    <submittedName>
        <fullName evidence="6">AraC-type DNA-binding protein</fullName>
    </submittedName>
</protein>
<dbReference type="AlphaFoldDB" id="A0A1C3WJT0"/>
<evidence type="ECO:0000313" key="7">
    <source>
        <dbReference type="Proteomes" id="UP000199435"/>
    </source>
</evidence>
<dbReference type="InterPro" id="IPR018062">
    <property type="entry name" value="HTH_AraC-typ_CS"/>
</dbReference>
<dbReference type="SUPFAM" id="SSF51215">
    <property type="entry name" value="Regulatory protein AraC"/>
    <property type="match status" value="1"/>
</dbReference>
<dbReference type="STRING" id="411945.GA0061102_103164"/>
<dbReference type="InterPro" id="IPR003313">
    <property type="entry name" value="AraC-bd"/>
</dbReference>
<evidence type="ECO:0000256" key="3">
    <source>
        <dbReference type="ARBA" id="ARBA00023159"/>
    </source>
</evidence>
<keyword evidence="3" id="KW-0010">Activator</keyword>
<feature type="domain" description="HTH araC/xylS-type" evidence="5">
    <location>
        <begin position="197"/>
        <end position="294"/>
    </location>
</feature>
<reference evidence="7" key="1">
    <citation type="submission" date="2016-08" db="EMBL/GenBank/DDBJ databases">
        <authorList>
            <person name="Varghese N."/>
            <person name="Submissions Spin"/>
        </authorList>
    </citation>
    <scope>NUCLEOTIDE SEQUENCE [LARGE SCALE GENOMIC DNA]</scope>
    <source>
        <strain evidence="7">HAMBI 2971</strain>
    </source>
</reference>
<dbReference type="InterPro" id="IPR018060">
    <property type="entry name" value="HTH_AraC"/>
</dbReference>
<dbReference type="Gene3D" id="1.10.10.60">
    <property type="entry name" value="Homeodomain-like"/>
    <property type="match status" value="1"/>
</dbReference>
<dbReference type="EMBL" id="FMAH01000031">
    <property type="protein sequence ID" value="SCB40210.1"/>
    <property type="molecule type" value="Genomic_DNA"/>
</dbReference>
<keyword evidence="1" id="KW-0805">Transcription regulation</keyword>
<dbReference type="Pfam" id="PF12833">
    <property type="entry name" value="HTH_18"/>
    <property type="match status" value="1"/>
</dbReference>
<evidence type="ECO:0000259" key="5">
    <source>
        <dbReference type="PROSITE" id="PS01124"/>
    </source>
</evidence>
<sequence>MVTFMQSGNGTLHDDVAGQIFEGLERLCVTPDANRILSAPAYPGIERIQAQFRGDAFDLHRHDTYALGVTMRGVQTFRYRGEQRYSLPGRVIILHPDELHDGGAATDDGLVYRMLYLEPSVLFQCLQVARVGLPFVGDPVVKDDRLAGLLLAALGELDRELDDLFVDDFVSRLADGLVQHARLPQRPLGSIAWGQVKAARDYLEAHVMRGVNSQELERITGLDRFALSRHFRAAFATSPHRFLLMRRLQQAKALIAKGEPIAQIAAATGFADQSHLTRHFKKAFGIAPGAWSSMVRGVGVRG</sequence>
<evidence type="ECO:0000313" key="6">
    <source>
        <dbReference type="EMBL" id="SCB40210.1"/>
    </source>
</evidence>
<dbReference type="PANTHER" id="PTHR46796:SF2">
    <property type="entry name" value="TRANSCRIPTIONAL REGULATORY PROTEIN"/>
    <property type="match status" value="1"/>
</dbReference>
<evidence type="ECO:0000256" key="2">
    <source>
        <dbReference type="ARBA" id="ARBA00023125"/>
    </source>
</evidence>
<dbReference type="GO" id="GO:0043565">
    <property type="term" value="F:sequence-specific DNA binding"/>
    <property type="evidence" value="ECO:0007669"/>
    <property type="project" value="InterPro"/>
</dbReference>
<dbReference type="InterPro" id="IPR050204">
    <property type="entry name" value="AraC_XylS_family_regulators"/>
</dbReference>
<dbReference type="SMART" id="SM00342">
    <property type="entry name" value="HTH_ARAC"/>
    <property type="match status" value="1"/>
</dbReference>
<organism evidence="6 7">
    <name type="scientific">Rhizobium miluonense</name>
    <dbReference type="NCBI Taxonomy" id="411945"/>
    <lineage>
        <taxon>Bacteria</taxon>
        <taxon>Pseudomonadati</taxon>
        <taxon>Pseudomonadota</taxon>
        <taxon>Alphaproteobacteria</taxon>
        <taxon>Hyphomicrobiales</taxon>
        <taxon>Rhizobiaceae</taxon>
        <taxon>Rhizobium/Agrobacterium group</taxon>
        <taxon>Rhizobium</taxon>
    </lineage>
</organism>